<keyword evidence="1" id="KW-0378">Hydrolase</keyword>
<organism evidence="1 2">
    <name type="scientific">Devosia albogilva</name>
    <dbReference type="NCBI Taxonomy" id="429726"/>
    <lineage>
        <taxon>Bacteria</taxon>
        <taxon>Pseudomonadati</taxon>
        <taxon>Pseudomonadota</taxon>
        <taxon>Alphaproteobacteria</taxon>
        <taxon>Hyphomicrobiales</taxon>
        <taxon>Devosiaceae</taxon>
        <taxon>Devosia</taxon>
    </lineage>
</organism>
<accession>A0ABW5QH13</accession>
<protein>
    <submittedName>
        <fullName evidence="1">NUDIX hydrolase</fullName>
    </submittedName>
</protein>
<gene>
    <name evidence="1" type="ORF">ACFSX5_02345</name>
</gene>
<evidence type="ECO:0000313" key="2">
    <source>
        <dbReference type="Proteomes" id="UP001597521"/>
    </source>
</evidence>
<comment type="caution">
    <text evidence="1">The sequence shown here is derived from an EMBL/GenBank/DDBJ whole genome shotgun (WGS) entry which is preliminary data.</text>
</comment>
<evidence type="ECO:0000313" key="1">
    <source>
        <dbReference type="EMBL" id="MFD2646629.1"/>
    </source>
</evidence>
<dbReference type="SUPFAM" id="SSF55811">
    <property type="entry name" value="Nudix"/>
    <property type="match status" value="1"/>
</dbReference>
<dbReference type="GO" id="GO:0016787">
    <property type="term" value="F:hydrolase activity"/>
    <property type="evidence" value="ECO:0007669"/>
    <property type="project" value="UniProtKB-KW"/>
</dbReference>
<sequence length="240" mass="25296">MIQILPISDVDIRLVPGSWPVPEPVRAAAAAHWAELSAANPHLWDGRILGVTAQDGDPPLSIIDGVLRAEAREDAYSVFLHWRDSGFPEIGIRNVFGSALIASSDGAFIFGVMGGTTANAGRVYPPGGSLEPSDVDSEGKVGVLASIDRELEEETGLTASEAELGPLLVTFEGARISIGRVFRFDEPAAALAARIRANLDRQAHRELDDVVIVRSAADAAAAGYVIPYAAALADRGSAYL</sequence>
<dbReference type="Gene3D" id="3.90.79.10">
    <property type="entry name" value="Nucleoside Triphosphate Pyrophosphohydrolase"/>
    <property type="match status" value="1"/>
</dbReference>
<proteinExistence type="predicted"/>
<dbReference type="EMBL" id="JBHUNP010000001">
    <property type="protein sequence ID" value="MFD2646629.1"/>
    <property type="molecule type" value="Genomic_DNA"/>
</dbReference>
<dbReference type="InterPro" id="IPR015797">
    <property type="entry name" value="NUDIX_hydrolase-like_dom_sf"/>
</dbReference>
<dbReference type="Proteomes" id="UP001597521">
    <property type="component" value="Unassembled WGS sequence"/>
</dbReference>
<dbReference type="RefSeq" id="WP_386831403.1">
    <property type="nucleotide sequence ID" value="NZ_JBHUNP010000001.1"/>
</dbReference>
<keyword evidence="2" id="KW-1185">Reference proteome</keyword>
<reference evidence="2" key="1">
    <citation type="journal article" date="2019" name="Int. J. Syst. Evol. Microbiol.">
        <title>The Global Catalogue of Microorganisms (GCM) 10K type strain sequencing project: providing services to taxonomists for standard genome sequencing and annotation.</title>
        <authorList>
            <consortium name="The Broad Institute Genomics Platform"/>
            <consortium name="The Broad Institute Genome Sequencing Center for Infectious Disease"/>
            <person name="Wu L."/>
            <person name="Ma J."/>
        </authorList>
    </citation>
    <scope>NUCLEOTIDE SEQUENCE [LARGE SCALE GENOMIC DNA]</scope>
    <source>
        <strain evidence="2">CCM 7427</strain>
    </source>
</reference>
<name>A0ABW5QH13_9HYPH</name>